<comment type="subcellular location">
    <subcellularLocation>
        <location evidence="2">Membrane</location>
        <topology evidence="2">Multi-pass membrane protein</topology>
    </subcellularLocation>
</comment>
<dbReference type="EMBL" id="JACIDK010000002">
    <property type="protein sequence ID" value="MBB3890642.1"/>
    <property type="molecule type" value="Genomic_DNA"/>
</dbReference>
<dbReference type="Gene3D" id="3.30.565.10">
    <property type="entry name" value="Histidine kinase-like ATPase, C-terminal domain"/>
    <property type="match status" value="1"/>
</dbReference>
<organism evidence="15 16">
    <name type="scientific">Phenylobacterium haematophilum</name>
    <dbReference type="NCBI Taxonomy" id="98513"/>
    <lineage>
        <taxon>Bacteria</taxon>
        <taxon>Pseudomonadati</taxon>
        <taxon>Pseudomonadota</taxon>
        <taxon>Alphaproteobacteria</taxon>
        <taxon>Caulobacterales</taxon>
        <taxon>Caulobacteraceae</taxon>
        <taxon>Phenylobacterium</taxon>
    </lineage>
</organism>
<dbReference type="SUPFAM" id="SSF47384">
    <property type="entry name" value="Homodimeric domain of signal transducing histidine kinase"/>
    <property type="match status" value="1"/>
</dbReference>
<dbReference type="GO" id="GO:0005524">
    <property type="term" value="F:ATP binding"/>
    <property type="evidence" value="ECO:0007669"/>
    <property type="project" value="UniProtKB-KW"/>
</dbReference>
<dbReference type="Pfam" id="PF00512">
    <property type="entry name" value="HisKA"/>
    <property type="match status" value="1"/>
</dbReference>
<dbReference type="InterPro" id="IPR003594">
    <property type="entry name" value="HATPase_dom"/>
</dbReference>
<reference evidence="15 16" key="1">
    <citation type="submission" date="2020-08" db="EMBL/GenBank/DDBJ databases">
        <title>Genomic Encyclopedia of Type Strains, Phase IV (KMG-IV): sequencing the most valuable type-strain genomes for metagenomic binning, comparative biology and taxonomic classification.</title>
        <authorList>
            <person name="Goeker M."/>
        </authorList>
    </citation>
    <scope>NUCLEOTIDE SEQUENCE [LARGE SCALE GENOMIC DNA]</scope>
    <source>
        <strain evidence="15 16">DSM 21793</strain>
    </source>
</reference>
<evidence type="ECO:0000256" key="2">
    <source>
        <dbReference type="ARBA" id="ARBA00004141"/>
    </source>
</evidence>
<keyword evidence="12 13" id="KW-0472">Membrane</keyword>
<dbReference type="InterPro" id="IPR025201">
    <property type="entry name" value="KdpD_TM"/>
</dbReference>
<evidence type="ECO:0000256" key="9">
    <source>
        <dbReference type="ARBA" id="ARBA00022840"/>
    </source>
</evidence>
<dbReference type="InterPro" id="IPR004358">
    <property type="entry name" value="Sig_transdc_His_kin-like_C"/>
</dbReference>
<dbReference type="Proteomes" id="UP000530564">
    <property type="component" value="Unassembled WGS sequence"/>
</dbReference>
<keyword evidence="10 13" id="KW-1133">Transmembrane helix</keyword>
<dbReference type="Gene3D" id="1.20.120.620">
    <property type="entry name" value="Backbone structure of the membrane domain of e. Coli histidine kinase receptor kdpd"/>
    <property type="match status" value="1"/>
</dbReference>
<dbReference type="Pfam" id="PF02518">
    <property type="entry name" value="HATPase_c"/>
    <property type="match status" value="1"/>
</dbReference>
<evidence type="ECO:0000256" key="11">
    <source>
        <dbReference type="ARBA" id="ARBA00023012"/>
    </source>
</evidence>
<dbReference type="GO" id="GO:0005886">
    <property type="term" value="C:plasma membrane"/>
    <property type="evidence" value="ECO:0007669"/>
    <property type="project" value="TreeGrafter"/>
</dbReference>
<dbReference type="InterPro" id="IPR038318">
    <property type="entry name" value="KdpD_sf"/>
</dbReference>
<evidence type="ECO:0000256" key="13">
    <source>
        <dbReference type="SAM" id="Phobius"/>
    </source>
</evidence>
<dbReference type="CDD" id="cd00075">
    <property type="entry name" value="HATPase"/>
    <property type="match status" value="1"/>
</dbReference>
<keyword evidence="16" id="KW-1185">Reference proteome</keyword>
<feature type="domain" description="Histidine kinase" evidence="14">
    <location>
        <begin position="272"/>
        <end position="491"/>
    </location>
</feature>
<keyword evidence="5 15" id="KW-0808">Transferase</keyword>
<dbReference type="PANTHER" id="PTHR45569:SF1">
    <property type="entry name" value="SENSOR PROTEIN KDPD"/>
    <property type="match status" value="1"/>
</dbReference>
<evidence type="ECO:0000256" key="8">
    <source>
        <dbReference type="ARBA" id="ARBA00022777"/>
    </source>
</evidence>
<feature type="transmembrane region" description="Helical" evidence="13">
    <location>
        <begin position="14"/>
        <end position="35"/>
    </location>
</feature>
<dbReference type="RefSeq" id="WP_183770943.1">
    <property type="nucleotide sequence ID" value="NZ_JACIDK010000002.1"/>
</dbReference>
<dbReference type="PRINTS" id="PR00344">
    <property type="entry name" value="BCTRLSENSOR"/>
</dbReference>
<keyword evidence="4" id="KW-0597">Phosphoprotein</keyword>
<evidence type="ECO:0000256" key="12">
    <source>
        <dbReference type="ARBA" id="ARBA00023136"/>
    </source>
</evidence>
<dbReference type="SUPFAM" id="SSF55874">
    <property type="entry name" value="ATPase domain of HSP90 chaperone/DNA topoisomerase II/histidine kinase"/>
    <property type="match status" value="1"/>
</dbReference>
<dbReference type="InterPro" id="IPR005467">
    <property type="entry name" value="His_kinase_dom"/>
</dbReference>
<comment type="catalytic activity">
    <reaction evidence="1">
        <text>ATP + protein L-histidine = ADP + protein N-phospho-L-histidine.</text>
        <dbReference type="EC" id="2.7.13.3"/>
    </reaction>
</comment>
<keyword evidence="6 13" id="KW-0812">Transmembrane</keyword>
<dbReference type="CDD" id="cd00082">
    <property type="entry name" value="HisKA"/>
    <property type="match status" value="1"/>
</dbReference>
<evidence type="ECO:0000313" key="16">
    <source>
        <dbReference type="Proteomes" id="UP000530564"/>
    </source>
</evidence>
<keyword evidence="8 15" id="KW-0418">Kinase</keyword>
<keyword evidence="9" id="KW-0067">ATP-binding</keyword>
<dbReference type="InterPro" id="IPR036890">
    <property type="entry name" value="HATPase_C_sf"/>
</dbReference>
<dbReference type="SMART" id="SM00387">
    <property type="entry name" value="HATPase_c"/>
    <property type="match status" value="1"/>
</dbReference>
<name>A0A839ZZP1_9CAUL</name>
<evidence type="ECO:0000256" key="3">
    <source>
        <dbReference type="ARBA" id="ARBA00012438"/>
    </source>
</evidence>
<keyword evidence="11" id="KW-0902">Two-component regulatory system</keyword>
<evidence type="ECO:0000256" key="4">
    <source>
        <dbReference type="ARBA" id="ARBA00022553"/>
    </source>
</evidence>
<gene>
    <name evidence="15" type="ORF">GGQ61_001359</name>
</gene>
<dbReference type="PANTHER" id="PTHR45569">
    <property type="entry name" value="SENSOR PROTEIN KDPD"/>
    <property type="match status" value="1"/>
</dbReference>
<dbReference type="InterPro" id="IPR036097">
    <property type="entry name" value="HisK_dim/P_sf"/>
</dbReference>
<dbReference type="GO" id="GO:0000155">
    <property type="term" value="F:phosphorelay sensor kinase activity"/>
    <property type="evidence" value="ECO:0007669"/>
    <property type="project" value="InterPro"/>
</dbReference>
<comment type="caution">
    <text evidence="15">The sequence shown here is derived from an EMBL/GenBank/DDBJ whole genome shotgun (WGS) entry which is preliminary data.</text>
</comment>
<evidence type="ECO:0000259" key="14">
    <source>
        <dbReference type="PROSITE" id="PS50109"/>
    </source>
</evidence>
<evidence type="ECO:0000256" key="5">
    <source>
        <dbReference type="ARBA" id="ARBA00022679"/>
    </source>
</evidence>
<dbReference type="Pfam" id="PF13493">
    <property type="entry name" value="DUF4118"/>
    <property type="match status" value="1"/>
</dbReference>
<evidence type="ECO:0000256" key="7">
    <source>
        <dbReference type="ARBA" id="ARBA00022741"/>
    </source>
</evidence>
<evidence type="ECO:0000313" key="15">
    <source>
        <dbReference type="EMBL" id="MBB3890642.1"/>
    </source>
</evidence>
<dbReference type="InterPro" id="IPR003661">
    <property type="entry name" value="HisK_dim/P_dom"/>
</dbReference>
<protein>
    <recommendedName>
        <fullName evidence="3">histidine kinase</fullName>
        <ecNumber evidence="3">2.7.13.3</ecNumber>
    </recommendedName>
</protein>
<proteinExistence type="predicted"/>
<evidence type="ECO:0000256" key="10">
    <source>
        <dbReference type="ARBA" id="ARBA00022989"/>
    </source>
</evidence>
<dbReference type="InterPro" id="IPR052023">
    <property type="entry name" value="Histidine_kinase_KdpD"/>
</dbReference>
<accession>A0A839ZZP1</accession>
<evidence type="ECO:0000256" key="6">
    <source>
        <dbReference type="ARBA" id="ARBA00022692"/>
    </source>
</evidence>
<keyword evidence="7" id="KW-0547">Nucleotide-binding</keyword>
<evidence type="ECO:0000256" key="1">
    <source>
        <dbReference type="ARBA" id="ARBA00000085"/>
    </source>
</evidence>
<feature type="transmembrane region" description="Helical" evidence="13">
    <location>
        <begin position="47"/>
        <end position="73"/>
    </location>
</feature>
<dbReference type="PROSITE" id="PS50109">
    <property type="entry name" value="HIS_KIN"/>
    <property type="match status" value="1"/>
</dbReference>
<sequence length="492" mass="52710">MARDWTIGPRARGALRYLAALGMVAVSTAVAEVIYRVFHTDRLSMVFLAGVLVAAVTLGPGPAYFAAAIAFLVYDIYLVEPRFVFTLTSAEDFLVLFVFLAVAVLTGGLAGRLREAQRRAETRARTSGALFRASEEFSASGHEDAVRQALAQRIAETGREAVVFEDGRWWSAPGGIEPPEQLVRAAADPTVRIAPSEVDRWRLRPLRADGQPLGLAAWRSTARLHADDDERMVGVLVDMAAAAIARSRLSGARAEMQARERTDQLRHALLSSISHDLRTPLAAILASASSLREFGDRFDAAVRDDLTLTIQEEAERLNLFVGNLLNMTKLESGALSIEPVNFGMGEVVGRVVQRLGKRAGERELVAHAGGDELAALGDPILAEQALANVVENAVRFSPNGARIEVCARRTDAGQVVVEVWDEGPGVPDADLGMIFDKFYRSPATAAGQQGTGLGLSITRGLVEAMGGAVRAQPRSDGRAGLVVALSFPGGRP</sequence>
<feature type="transmembrane region" description="Helical" evidence="13">
    <location>
        <begin position="93"/>
        <end position="113"/>
    </location>
</feature>
<dbReference type="EC" id="2.7.13.3" evidence="3"/>
<dbReference type="AlphaFoldDB" id="A0A839ZZP1"/>
<dbReference type="SMART" id="SM00388">
    <property type="entry name" value="HisKA"/>
    <property type="match status" value="1"/>
</dbReference>
<dbReference type="Gene3D" id="1.10.287.130">
    <property type="match status" value="1"/>
</dbReference>